<dbReference type="OrthoDB" id="598113at2"/>
<reference evidence="1 2" key="1">
    <citation type="submission" date="2014-06" db="EMBL/GenBank/DDBJ databases">
        <authorList>
            <person name="Urmite Genomes Urmite Genomes"/>
        </authorList>
    </citation>
    <scope>NUCLEOTIDE SEQUENCE [LARGE SCALE GENOMIC DNA]</scope>
</reference>
<organism evidence="1 2">
    <name type="scientific">Legionella massiliensis</name>
    <dbReference type="NCBI Taxonomy" id="1034943"/>
    <lineage>
        <taxon>Bacteria</taxon>
        <taxon>Pseudomonadati</taxon>
        <taxon>Pseudomonadota</taxon>
        <taxon>Gammaproteobacteria</taxon>
        <taxon>Legionellales</taxon>
        <taxon>Legionellaceae</taxon>
        <taxon>Legionella</taxon>
    </lineage>
</organism>
<dbReference type="RefSeq" id="WP_052403133.1">
    <property type="nucleotide sequence ID" value="NZ_CCVW01000001.1"/>
</dbReference>
<proteinExistence type="predicted"/>
<dbReference type="EMBL" id="CCSB01000001">
    <property type="protein sequence ID" value="CDZ76636.1"/>
    <property type="molecule type" value="Genomic_DNA"/>
</dbReference>
<protein>
    <submittedName>
        <fullName evidence="1">Uncharacterized protein</fullName>
    </submittedName>
</protein>
<evidence type="ECO:0000313" key="2">
    <source>
        <dbReference type="Proteomes" id="UP000044071"/>
    </source>
</evidence>
<evidence type="ECO:0000313" key="1">
    <source>
        <dbReference type="EMBL" id="CDZ76636.1"/>
    </source>
</evidence>
<keyword evidence="2" id="KW-1185">Reference proteome</keyword>
<dbReference type="STRING" id="1034943.BN59_00910"/>
<gene>
    <name evidence="1" type="ORF">BN59_00910</name>
</gene>
<sequence>MVQLAKSYLEDNTNFTTLPSQDDVDEYRMMEDFAFSFNDERHKENLLIALQGKGAFRRFKDTVIYLGIADE</sequence>
<dbReference type="Proteomes" id="UP000044071">
    <property type="component" value="Unassembled WGS sequence"/>
</dbReference>
<name>A0A078KUC2_9GAMM</name>
<dbReference type="AlphaFoldDB" id="A0A078KUC2"/>
<accession>A0A078KUC2</accession>